<evidence type="ECO:0000259" key="9">
    <source>
        <dbReference type="SMART" id="SM01217"/>
    </source>
</evidence>
<evidence type="ECO:0000313" key="10">
    <source>
        <dbReference type="EMBL" id="WOH39438.1"/>
    </source>
</evidence>
<dbReference type="InterPro" id="IPR017853">
    <property type="entry name" value="GH"/>
</dbReference>
<evidence type="ECO:0000256" key="2">
    <source>
        <dbReference type="ARBA" id="ARBA00005336"/>
    </source>
</evidence>
<dbReference type="Gene3D" id="2.60.40.10">
    <property type="entry name" value="Immunoglobulins"/>
    <property type="match status" value="1"/>
</dbReference>
<dbReference type="PANTHER" id="PTHR30620">
    <property type="entry name" value="PERIPLASMIC BETA-GLUCOSIDASE-RELATED"/>
    <property type="match status" value="1"/>
</dbReference>
<dbReference type="GO" id="GO:0016787">
    <property type="term" value="F:hydrolase activity"/>
    <property type="evidence" value="ECO:0007669"/>
    <property type="project" value="UniProtKB-KW"/>
</dbReference>
<evidence type="ECO:0000256" key="3">
    <source>
        <dbReference type="ARBA" id="ARBA00012744"/>
    </source>
</evidence>
<dbReference type="InterPro" id="IPR036962">
    <property type="entry name" value="Glyco_hydro_3_N_sf"/>
</dbReference>
<evidence type="ECO:0000256" key="1">
    <source>
        <dbReference type="ARBA" id="ARBA00000448"/>
    </source>
</evidence>
<sequence>MKLPFVLSILTITTCLAFGCTAESETLPYKDSKLSAEQRAADLLERMTLAEKAGQMSQFVGLKHIAESEEKLSPEQLINSDAHGFYPGLNNDDLIKMTENGEIGSYLHVVDAQEANQLQQYAMNSRLAIPLIIGIDAIHGNALVSGATVYPSPISAASSFNTKLVKKSSTETAKEMRANGSHWTFTPNIDIVRDPRWGRVGETFGEDPYLVTKMGVATIEGLQQDDFIGPEKVIANAKHFVGGGDSINGLNIAPLDVSERTLRQDYFPPFKAAVDAGVFTFMAAHNEVNGQPSHGSKFLLNDVLREEWKFSGFVVSDWLDVDRLHSLHRVAKNQNEAVKLSIEAGMDMNMHGPQFAKAIFELVADGRLTQEQLNDSVKAILVAKFRLGLFEQPFVDESLAETVNFNPEHQKTSLAMARDSIVLLKNDHNILPLKNIKNIFVTGPNANAHTILGDWSLPQPEENVTTIVEGLQQVSSKEVNIDYLDVGNQVKVLSEQHISEAVKRAKTADVSIVVVGENPLRFDNEGKTSGENVARAELDLYGKQLELIQAIHSAGKPVIVVLINGRPISEPWLVENVAAIIEAWEPGSFGGQAVAEILYGKVNPSAKMPISVPYSAGHIQSIYNHKPSTYFKSYVDLPTKNLFEFGFGLSYSSFEYSDITLDKSSIDTSGQAKVSITVTNTSKVAGDEVVQLYINDNYSEVTRPVKELKGFQRISLAPQASQKVSFTVTAEMLAYYNLAMEWGVEAGDFSLMLGSSSRDQDLQKISLNVKK</sequence>
<evidence type="ECO:0000256" key="8">
    <source>
        <dbReference type="SAM" id="SignalP"/>
    </source>
</evidence>
<dbReference type="InterPro" id="IPR026891">
    <property type="entry name" value="Fn3-like"/>
</dbReference>
<dbReference type="SUPFAM" id="SSF51445">
    <property type="entry name" value="(Trans)glycosidases"/>
    <property type="match status" value="1"/>
</dbReference>
<dbReference type="EMBL" id="CP136600">
    <property type="protein sequence ID" value="WOH39438.1"/>
    <property type="molecule type" value="Genomic_DNA"/>
</dbReference>
<dbReference type="Pfam" id="PF14310">
    <property type="entry name" value="Fn3-like"/>
    <property type="match status" value="1"/>
</dbReference>
<dbReference type="InterPro" id="IPR013783">
    <property type="entry name" value="Ig-like_fold"/>
</dbReference>
<evidence type="ECO:0000256" key="7">
    <source>
        <dbReference type="RuleBase" id="RU361161"/>
    </source>
</evidence>
<feature type="signal peptide" evidence="8">
    <location>
        <begin position="1"/>
        <end position="17"/>
    </location>
</feature>
<dbReference type="Proteomes" id="UP001301442">
    <property type="component" value="Chromosome"/>
</dbReference>
<dbReference type="Pfam" id="PF00933">
    <property type="entry name" value="Glyco_hydro_3"/>
    <property type="match status" value="1"/>
</dbReference>
<keyword evidence="5 7" id="KW-0378">Hydrolase</keyword>
<feature type="domain" description="Fibronectin type III-like" evidence="9">
    <location>
        <begin position="688"/>
        <end position="757"/>
    </location>
</feature>
<protein>
    <recommendedName>
        <fullName evidence="3">beta-glucosidase</fullName>
        <ecNumber evidence="3">3.2.1.21</ecNumber>
    </recommendedName>
</protein>
<dbReference type="InterPro" id="IPR051915">
    <property type="entry name" value="Cellulose_Degrad_GH3"/>
</dbReference>
<name>A0ABZ0GUG0_9GAMM</name>
<proteinExistence type="inferred from homology"/>
<dbReference type="PRINTS" id="PR00133">
    <property type="entry name" value="GLHYDRLASE3"/>
</dbReference>
<dbReference type="SUPFAM" id="SSF52279">
    <property type="entry name" value="Beta-D-glucan exohydrolase, C-terminal domain"/>
    <property type="match status" value="1"/>
</dbReference>
<dbReference type="Gene3D" id="3.20.20.300">
    <property type="entry name" value="Glycoside hydrolase, family 3, N-terminal domain"/>
    <property type="match status" value="1"/>
</dbReference>
<dbReference type="PROSITE" id="PS00775">
    <property type="entry name" value="GLYCOSYL_HYDROL_F3"/>
    <property type="match status" value="1"/>
</dbReference>
<dbReference type="SMART" id="SM01217">
    <property type="entry name" value="Fn3_like"/>
    <property type="match status" value="1"/>
</dbReference>
<dbReference type="InterPro" id="IPR036881">
    <property type="entry name" value="Glyco_hydro_3_C_sf"/>
</dbReference>
<dbReference type="Pfam" id="PF01915">
    <property type="entry name" value="Glyco_hydro_3_C"/>
    <property type="match status" value="1"/>
</dbReference>
<organism evidence="10 11">
    <name type="scientific">Thalassotalea fonticola</name>
    <dbReference type="NCBI Taxonomy" id="3065649"/>
    <lineage>
        <taxon>Bacteria</taxon>
        <taxon>Pseudomonadati</taxon>
        <taxon>Pseudomonadota</taxon>
        <taxon>Gammaproteobacteria</taxon>
        <taxon>Alteromonadales</taxon>
        <taxon>Colwelliaceae</taxon>
        <taxon>Thalassotalea</taxon>
    </lineage>
</organism>
<evidence type="ECO:0000313" key="11">
    <source>
        <dbReference type="Proteomes" id="UP001301442"/>
    </source>
</evidence>
<dbReference type="InterPro" id="IPR002772">
    <property type="entry name" value="Glyco_hydro_3_C"/>
</dbReference>
<dbReference type="PANTHER" id="PTHR30620:SF16">
    <property type="entry name" value="LYSOSOMAL BETA GLUCOSIDASE"/>
    <property type="match status" value="1"/>
</dbReference>
<keyword evidence="11" id="KW-1185">Reference proteome</keyword>
<evidence type="ECO:0000256" key="4">
    <source>
        <dbReference type="ARBA" id="ARBA00022729"/>
    </source>
</evidence>
<dbReference type="InterPro" id="IPR001764">
    <property type="entry name" value="Glyco_hydro_3_N"/>
</dbReference>
<evidence type="ECO:0000256" key="6">
    <source>
        <dbReference type="ARBA" id="ARBA00023295"/>
    </source>
</evidence>
<evidence type="ECO:0000256" key="5">
    <source>
        <dbReference type="ARBA" id="ARBA00022801"/>
    </source>
</evidence>
<accession>A0ABZ0GUG0</accession>
<dbReference type="Gene3D" id="3.40.50.1700">
    <property type="entry name" value="Glycoside hydrolase family 3 C-terminal domain"/>
    <property type="match status" value="1"/>
</dbReference>
<reference evidence="10 11" key="1">
    <citation type="submission" date="2023-09" db="EMBL/GenBank/DDBJ databases">
        <authorList>
            <person name="Qi X."/>
        </authorList>
    </citation>
    <scope>NUCLEOTIDE SEQUENCE [LARGE SCALE GENOMIC DNA]</scope>
    <source>
        <strain evidence="10 11">S1-1</strain>
    </source>
</reference>
<dbReference type="InterPro" id="IPR019800">
    <property type="entry name" value="Glyco_hydro_3_AS"/>
</dbReference>
<keyword evidence="6 7" id="KW-0326">Glycosidase</keyword>
<comment type="similarity">
    <text evidence="2 7">Belongs to the glycosyl hydrolase 3 family.</text>
</comment>
<dbReference type="EC" id="3.2.1.21" evidence="3"/>
<comment type="catalytic activity">
    <reaction evidence="1">
        <text>Hydrolysis of terminal, non-reducing beta-D-glucosyl residues with release of beta-D-glucose.</text>
        <dbReference type="EC" id="3.2.1.21"/>
    </reaction>
</comment>
<feature type="chain" id="PRO_5046684413" description="beta-glucosidase" evidence="8">
    <location>
        <begin position="18"/>
        <end position="771"/>
    </location>
</feature>
<keyword evidence="4 8" id="KW-0732">Signal</keyword>
<dbReference type="RefSeq" id="WP_348398204.1">
    <property type="nucleotide sequence ID" value="NZ_CP136600.1"/>
</dbReference>
<gene>
    <name evidence="10" type="ORF">RI844_09475</name>
</gene>